<keyword evidence="3" id="KW-0472">Membrane</keyword>
<dbReference type="Proteomes" id="UP001166286">
    <property type="component" value="Unassembled WGS sequence"/>
</dbReference>
<feature type="transmembrane region" description="Helical" evidence="3">
    <location>
        <begin position="74"/>
        <end position="98"/>
    </location>
</feature>
<dbReference type="AlphaFoldDB" id="A0AA39QWF4"/>
<evidence type="ECO:0000313" key="5">
    <source>
        <dbReference type="Proteomes" id="UP001166286"/>
    </source>
</evidence>
<feature type="coiled-coil region" evidence="1">
    <location>
        <begin position="282"/>
        <end position="309"/>
    </location>
</feature>
<dbReference type="EMBL" id="JAFEKC020000015">
    <property type="protein sequence ID" value="KAK0510502.1"/>
    <property type="molecule type" value="Genomic_DNA"/>
</dbReference>
<comment type="caution">
    <text evidence="4">The sequence shown here is derived from an EMBL/GenBank/DDBJ whole genome shotgun (WGS) entry which is preliminary data.</text>
</comment>
<organism evidence="4 5">
    <name type="scientific">Cladonia borealis</name>
    <dbReference type="NCBI Taxonomy" id="184061"/>
    <lineage>
        <taxon>Eukaryota</taxon>
        <taxon>Fungi</taxon>
        <taxon>Dikarya</taxon>
        <taxon>Ascomycota</taxon>
        <taxon>Pezizomycotina</taxon>
        <taxon>Lecanoromycetes</taxon>
        <taxon>OSLEUM clade</taxon>
        <taxon>Lecanoromycetidae</taxon>
        <taxon>Lecanorales</taxon>
        <taxon>Lecanorineae</taxon>
        <taxon>Cladoniaceae</taxon>
        <taxon>Cladonia</taxon>
    </lineage>
</organism>
<name>A0AA39QWF4_9LECA</name>
<protein>
    <submittedName>
        <fullName evidence="4">Uncharacterized protein</fullName>
    </submittedName>
</protein>
<keyword evidence="3" id="KW-1133">Transmembrane helix</keyword>
<evidence type="ECO:0000256" key="3">
    <source>
        <dbReference type="SAM" id="Phobius"/>
    </source>
</evidence>
<feature type="transmembrane region" description="Helical" evidence="3">
    <location>
        <begin position="26"/>
        <end position="53"/>
    </location>
</feature>
<evidence type="ECO:0000313" key="4">
    <source>
        <dbReference type="EMBL" id="KAK0510502.1"/>
    </source>
</evidence>
<proteinExistence type="predicted"/>
<keyword evidence="3" id="KW-0812">Transmembrane</keyword>
<sequence>MYVLGALAYFFAPSSSGNGALFEPYLQWFVVAAGLFVALIFTSTNLGGPLRWAYPEREMHLEKAKKMLPSSAHLPVLVLIFHPWTRWWLIPFILAASWQYLRFHYNTSSYFFLTCARSAVAGATADAFLLQSEAASLERLSLQAHTLAANLGRDAMAAHHIRLTDFYIETTHAWAKLGDFRNAIDDTTAKAKELYPRLLDLQKKVESFPQVDPDTTARAKSVYAASKNIAYEGDDLSRAAKQIQAKTERFKRAAMMADNTRAAQKAAATAAAAQAENVGVKATAASKNAWNAEAAAEQLRAELRLLEHAIGAGDLAEATKITGKIKMEAARLHAESKAMRNGESVQKEMLKLYEFRPPALPPPRDQDSDEEDNDEEESD</sequence>
<accession>A0AA39QWF4</accession>
<feature type="region of interest" description="Disordered" evidence="2">
    <location>
        <begin position="353"/>
        <end position="379"/>
    </location>
</feature>
<keyword evidence="5" id="KW-1185">Reference proteome</keyword>
<keyword evidence="1" id="KW-0175">Coiled coil</keyword>
<feature type="compositionally biased region" description="Acidic residues" evidence="2">
    <location>
        <begin position="367"/>
        <end position="379"/>
    </location>
</feature>
<evidence type="ECO:0000256" key="2">
    <source>
        <dbReference type="SAM" id="MobiDB-lite"/>
    </source>
</evidence>
<evidence type="ECO:0000256" key="1">
    <source>
        <dbReference type="SAM" id="Coils"/>
    </source>
</evidence>
<gene>
    <name evidence="4" type="ORF">JMJ35_006934</name>
</gene>
<reference evidence="4" key="1">
    <citation type="submission" date="2023-03" db="EMBL/GenBank/DDBJ databases">
        <title>Complete genome of Cladonia borealis.</title>
        <authorList>
            <person name="Park H."/>
        </authorList>
    </citation>
    <scope>NUCLEOTIDE SEQUENCE</scope>
    <source>
        <strain evidence="4">ANT050790</strain>
    </source>
</reference>